<dbReference type="SUPFAM" id="SSF48371">
    <property type="entry name" value="ARM repeat"/>
    <property type="match status" value="1"/>
</dbReference>
<name>A0A158NJ72_ATTCE</name>
<dbReference type="PANTHER" id="PTHR18034">
    <property type="entry name" value="CELL CYCLE CONTROL PROTEIN CWF22-RELATED"/>
    <property type="match status" value="1"/>
</dbReference>
<reference evidence="6" key="2">
    <citation type="submission" date="2016-04" db="UniProtKB">
        <authorList>
            <consortium name="EnsemblMetazoa"/>
        </authorList>
    </citation>
    <scope>IDENTIFICATION</scope>
</reference>
<reference evidence="7" key="1">
    <citation type="journal article" date="2011" name="PLoS Genet.">
        <title>The genome sequence of the leaf-cutter ant Atta cephalotes reveals insights into its obligate symbiotic lifestyle.</title>
        <authorList>
            <person name="Suen G."/>
            <person name="Teiling C."/>
            <person name="Li L."/>
            <person name="Holt C."/>
            <person name="Abouheif E."/>
            <person name="Bornberg-Bauer E."/>
            <person name="Bouffard P."/>
            <person name="Caldera E.J."/>
            <person name="Cash E."/>
            <person name="Cavanaugh A."/>
            <person name="Denas O."/>
            <person name="Elhaik E."/>
            <person name="Fave M.J."/>
            <person name="Gadau J."/>
            <person name="Gibson J.D."/>
            <person name="Graur D."/>
            <person name="Grubbs K.J."/>
            <person name="Hagen D.E."/>
            <person name="Harkins T.T."/>
            <person name="Helmkampf M."/>
            <person name="Hu H."/>
            <person name="Johnson B.R."/>
            <person name="Kim J."/>
            <person name="Marsh S.E."/>
            <person name="Moeller J.A."/>
            <person name="Munoz-Torres M.C."/>
            <person name="Murphy M.C."/>
            <person name="Naughton M.C."/>
            <person name="Nigam S."/>
            <person name="Overson R."/>
            <person name="Rajakumar R."/>
            <person name="Reese J.T."/>
            <person name="Scott J.J."/>
            <person name="Smith C.R."/>
            <person name="Tao S."/>
            <person name="Tsutsui N.D."/>
            <person name="Viljakainen L."/>
            <person name="Wissler L."/>
            <person name="Yandell M.D."/>
            <person name="Zimmer F."/>
            <person name="Taylor J."/>
            <person name="Slater S.C."/>
            <person name="Clifton S.W."/>
            <person name="Warren W.C."/>
            <person name="Elsik C.G."/>
            <person name="Smith C.D."/>
            <person name="Weinstock G.M."/>
            <person name="Gerardo N.M."/>
            <person name="Currie C.R."/>
        </authorList>
    </citation>
    <scope>NUCLEOTIDE SEQUENCE [LARGE SCALE GENOMIC DNA]</scope>
</reference>
<feature type="compositionally biased region" description="Acidic residues" evidence="4">
    <location>
        <begin position="199"/>
        <end position="213"/>
    </location>
</feature>
<sequence>MGRIQHKGVLNTKSKKSKSIQKTRKQLRKEKRQQKKISRAMYYQKKKSKNQSEQTEISKINNDKLMKIKEKNNTEQVPSTQKRQKPKDAKEERMQKNVKKQRVTQQLKQANLDEDKAIKQLEKQLKLNKRKSKSIPKSFVSDGLDYLLDFCNSENRSHIVETEKQLLDTGLSKEFEEDLNMAIGKDDIEDGNEKHDEQDSVDDNEDSEQDSENESLLSNENVIQVDSGEISSEETNTINIKSKKYVSNEKEETVNEESSHSNTSEQSDGEISSEEIDTINIKSKKYTSNEEEETVNEESSHNNISDDNEDLWEDIYGRQRDKKGNIILKKYVPPAVRIASNNISSDSEKISRLKKQMKGILNRLAEQNMHTIANQVEEMYMSNSRNCMNVLLSTLMMESIVAPILTPDRLICEHMMLIAILHANIGTEVGAHFLLTIVKKLHHMLEESHCIENKELDNIILIISHLYNFKVYGHRLLYQILEKLVAKFTEKEIELILLILRTVGFQLRKDDPIALKELILNLQQKANNATLENSRVKFMLDVLLAIKNNNMSKIPQYDPSWIEHLKKILKSFIHKGNSVTQFNVTLEDLLEADERGKWWIVGSAWSGLKDIGKLEKNLEDKKQKYSEDILELARKQRMNTDVRRDIFCILMTAEDYLDAFEKIHHLGLKNQQQREIIYVILNCCIQEKKFNPYYAVLAQRLCDSDRKYQLTIQYALWDKLKTLGDLNTKQLTNLAKFLTLLFLGKGLPLSVLKVIQFMELDKLTMRLVRQIMLGILLHENEEACLAVFGKISLSPKLQTFRESLRLFINHFLVKNVCAAKNLQEHSELLKKRTGLIDKLLSTRESKLIF</sequence>
<evidence type="ECO:0000313" key="6">
    <source>
        <dbReference type="EnsemblMetazoa" id="XP_012057580.1"/>
    </source>
</evidence>
<comment type="similarity">
    <text evidence="2">Belongs to the CWC22 family.</text>
</comment>
<dbReference type="GO" id="GO:0042274">
    <property type="term" value="P:ribosomal small subunit biogenesis"/>
    <property type="evidence" value="ECO:0007669"/>
    <property type="project" value="TreeGrafter"/>
</dbReference>
<dbReference type="Pfam" id="PF02847">
    <property type="entry name" value="MA3"/>
    <property type="match status" value="1"/>
</dbReference>
<evidence type="ECO:0000256" key="4">
    <source>
        <dbReference type="SAM" id="MobiDB-lite"/>
    </source>
</evidence>
<dbReference type="eggNOG" id="KOG2141">
    <property type="taxonomic scope" value="Eukaryota"/>
</dbReference>
<dbReference type="Proteomes" id="UP000005205">
    <property type="component" value="Unassembled WGS sequence"/>
</dbReference>
<dbReference type="InterPro" id="IPR016024">
    <property type="entry name" value="ARM-type_fold"/>
</dbReference>
<dbReference type="EnsemblMetazoa" id="XM_012202190.1">
    <property type="protein sequence ID" value="XP_012057580.1"/>
    <property type="gene ID" value="LOC105620700"/>
</dbReference>
<keyword evidence="3" id="KW-0539">Nucleus</keyword>
<dbReference type="InterPro" id="IPR003891">
    <property type="entry name" value="Initiation_fac_eIF4g_MI"/>
</dbReference>
<dbReference type="Gene3D" id="1.25.40.180">
    <property type="match status" value="1"/>
</dbReference>
<dbReference type="PROSITE" id="PS51366">
    <property type="entry name" value="MI"/>
    <property type="match status" value="1"/>
</dbReference>
<organism evidence="6 7">
    <name type="scientific">Atta cephalotes</name>
    <name type="common">Leafcutter ant</name>
    <dbReference type="NCBI Taxonomy" id="12957"/>
    <lineage>
        <taxon>Eukaryota</taxon>
        <taxon>Metazoa</taxon>
        <taxon>Ecdysozoa</taxon>
        <taxon>Arthropoda</taxon>
        <taxon>Hexapoda</taxon>
        <taxon>Insecta</taxon>
        <taxon>Pterygota</taxon>
        <taxon>Neoptera</taxon>
        <taxon>Endopterygota</taxon>
        <taxon>Hymenoptera</taxon>
        <taxon>Apocrita</taxon>
        <taxon>Aculeata</taxon>
        <taxon>Formicoidea</taxon>
        <taxon>Formicidae</taxon>
        <taxon>Myrmicinae</taxon>
        <taxon>Atta</taxon>
    </lineage>
</organism>
<dbReference type="PANTHER" id="PTHR18034:SF4">
    <property type="entry name" value="NUCLEOLAR MIF4G DOMAIN-CONTAINING PROTEIN 1"/>
    <property type="match status" value="1"/>
</dbReference>
<dbReference type="SMART" id="SM00543">
    <property type="entry name" value="MIF4G"/>
    <property type="match status" value="1"/>
</dbReference>
<accession>A0A158NJ72</accession>
<dbReference type="FunFam" id="1.25.40.180:FF:000032">
    <property type="entry name" value="Nucleolar MIF4G domain-containing protein 1"/>
    <property type="match status" value="1"/>
</dbReference>
<keyword evidence="7" id="KW-1185">Reference proteome</keyword>
<dbReference type="InParanoid" id="A0A158NJ72"/>
<feature type="compositionally biased region" description="Basic and acidic residues" evidence="4">
    <location>
        <begin position="246"/>
        <end position="259"/>
    </location>
</feature>
<feature type="domain" description="MI" evidence="5">
    <location>
        <begin position="641"/>
        <end position="757"/>
    </location>
</feature>
<protein>
    <recommendedName>
        <fullName evidence="5">MI domain-containing protein</fullName>
    </recommendedName>
</protein>
<dbReference type="InterPro" id="IPR003890">
    <property type="entry name" value="MIF4G-like_typ-3"/>
</dbReference>
<comment type="subcellular location">
    <subcellularLocation>
        <location evidence="1">Nucleus</location>
        <location evidence="1">Nucleolus</location>
    </subcellularLocation>
</comment>
<dbReference type="GO" id="GO:0003723">
    <property type="term" value="F:RNA binding"/>
    <property type="evidence" value="ECO:0007669"/>
    <property type="project" value="InterPro"/>
</dbReference>
<feature type="region of interest" description="Disordered" evidence="4">
    <location>
        <begin position="183"/>
        <end position="308"/>
    </location>
</feature>
<feature type="region of interest" description="Disordered" evidence="4">
    <location>
        <begin position="1"/>
        <end position="108"/>
    </location>
</feature>
<evidence type="ECO:0000259" key="5">
    <source>
        <dbReference type="PROSITE" id="PS51366"/>
    </source>
</evidence>
<evidence type="ECO:0000313" key="7">
    <source>
        <dbReference type="Proteomes" id="UP000005205"/>
    </source>
</evidence>
<gene>
    <name evidence="6" type="primary">105620700</name>
</gene>
<dbReference type="Pfam" id="PF02854">
    <property type="entry name" value="MIF4G"/>
    <property type="match status" value="1"/>
</dbReference>
<dbReference type="FunCoup" id="A0A158NJ72">
    <property type="interactions" value="1130"/>
</dbReference>
<evidence type="ECO:0000256" key="3">
    <source>
        <dbReference type="ARBA" id="ARBA00023242"/>
    </source>
</evidence>
<dbReference type="SMART" id="SM00544">
    <property type="entry name" value="MA3"/>
    <property type="match status" value="1"/>
</dbReference>
<dbReference type="EMBL" id="ADTU01017541">
    <property type="status" value="NOT_ANNOTATED_CDS"/>
    <property type="molecule type" value="Genomic_DNA"/>
</dbReference>
<dbReference type="KEGG" id="acep:105620700"/>
<proteinExistence type="inferred from homology"/>
<dbReference type="OrthoDB" id="10260961at2759"/>
<evidence type="ECO:0000256" key="2">
    <source>
        <dbReference type="ARBA" id="ARBA00006856"/>
    </source>
</evidence>
<feature type="compositionally biased region" description="Basic and acidic residues" evidence="4">
    <location>
        <begin position="86"/>
        <end position="95"/>
    </location>
</feature>
<feature type="compositionally biased region" description="Polar residues" evidence="4">
    <location>
        <begin position="51"/>
        <end position="60"/>
    </location>
</feature>
<dbReference type="GO" id="GO:0005730">
    <property type="term" value="C:nucleolus"/>
    <property type="evidence" value="ECO:0007669"/>
    <property type="project" value="UniProtKB-SubCell"/>
</dbReference>
<feature type="compositionally biased region" description="Basic residues" evidence="4">
    <location>
        <begin position="13"/>
        <end position="49"/>
    </location>
</feature>
<dbReference type="InterPro" id="IPR050781">
    <property type="entry name" value="CWC22_splicing_factor"/>
</dbReference>
<evidence type="ECO:0000256" key="1">
    <source>
        <dbReference type="ARBA" id="ARBA00004604"/>
    </source>
</evidence>
<dbReference type="STRING" id="12957.A0A158NJ72"/>
<dbReference type="AlphaFoldDB" id="A0A158NJ72"/>
<feature type="compositionally biased region" description="Polar residues" evidence="4">
    <location>
        <begin position="229"/>
        <end position="240"/>
    </location>
</feature>
<feature type="compositionally biased region" description="Basic and acidic residues" evidence="4">
    <location>
        <begin position="61"/>
        <end position="73"/>
    </location>
</feature>
<feature type="compositionally biased region" description="Acidic residues" evidence="4">
    <location>
        <begin position="267"/>
        <end position="277"/>
    </location>
</feature>